<sequence length="103" mass="12244">MNWLKKFTKWSETQKNIIIKVLAFHFGVVLAKIPLSKRPLFFTLTLIYHSPLGSLIHFGLFSFCHIVYEIKQFVFEIKQFVIKSITHFDLIHWVNSFCHIVYA</sequence>
<evidence type="ECO:0000313" key="1">
    <source>
        <dbReference type="EMBL" id="KAJ0104996.1"/>
    </source>
</evidence>
<proteinExistence type="predicted"/>
<protein>
    <submittedName>
        <fullName evidence="1">Uncharacterized protein</fullName>
    </submittedName>
</protein>
<reference evidence="2" key="1">
    <citation type="journal article" date="2023" name="G3 (Bethesda)">
        <title>Genome assembly and association tests identify interacting loci associated with vigor, precocity, and sex in interspecific pistachio rootstocks.</title>
        <authorList>
            <person name="Palmer W."/>
            <person name="Jacygrad E."/>
            <person name="Sagayaradj S."/>
            <person name="Cavanaugh K."/>
            <person name="Han R."/>
            <person name="Bertier L."/>
            <person name="Beede B."/>
            <person name="Kafkas S."/>
            <person name="Golino D."/>
            <person name="Preece J."/>
            <person name="Michelmore R."/>
        </authorList>
    </citation>
    <scope>NUCLEOTIDE SEQUENCE [LARGE SCALE GENOMIC DNA]</scope>
</reference>
<name>A0ACC1BYE1_9ROSI</name>
<dbReference type="Proteomes" id="UP001164250">
    <property type="component" value="Chromosome 2"/>
</dbReference>
<organism evidence="1 2">
    <name type="scientific">Pistacia atlantica</name>
    <dbReference type="NCBI Taxonomy" id="434234"/>
    <lineage>
        <taxon>Eukaryota</taxon>
        <taxon>Viridiplantae</taxon>
        <taxon>Streptophyta</taxon>
        <taxon>Embryophyta</taxon>
        <taxon>Tracheophyta</taxon>
        <taxon>Spermatophyta</taxon>
        <taxon>Magnoliopsida</taxon>
        <taxon>eudicotyledons</taxon>
        <taxon>Gunneridae</taxon>
        <taxon>Pentapetalae</taxon>
        <taxon>rosids</taxon>
        <taxon>malvids</taxon>
        <taxon>Sapindales</taxon>
        <taxon>Anacardiaceae</taxon>
        <taxon>Pistacia</taxon>
    </lineage>
</organism>
<accession>A0ACC1BYE1</accession>
<comment type="caution">
    <text evidence="1">The sequence shown here is derived from an EMBL/GenBank/DDBJ whole genome shotgun (WGS) entry which is preliminary data.</text>
</comment>
<keyword evidence="2" id="KW-1185">Reference proteome</keyword>
<dbReference type="EMBL" id="CM047898">
    <property type="protein sequence ID" value="KAJ0104996.1"/>
    <property type="molecule type" value="Genomic_DNA"/>
</dbReference>
<evidence type="ECO:0000313" key="2">
    <source>
        <dbReference type="Proteomes" id="UP001164250"/>
    </source>
</evidence>
<gene>
    <name evidence="1" type="ORF">Patl1_18881</name>
</gene>